<dbReference type="AlphaFoldDB" id="A0AA47EKE8"/>
<dbReference type="Proteomes" id="UP001164733">
    <property type="component" value="Chromosome"/>
</dbReference>
<protein>
    <submittedName>
        <fullName evidence="1">Uncharacterized protein</fullName>
    </submittedName>
</protein>
<evidence type="ECO:0000313" key="2">
    <source>
        <dbReference type="Proteomes" id="UP001164733"/>
    </source>
</evidence>
<sequence length="55" mass="6419">MAGIDSLNDKSTRMHEKLIFKYSGTINKAGYKFEKWLNLVFYQLELKGHNNPIES</sequence>
<organism evidence="1 2">
    <name type="scientific">Clostridium estertheticum</name>
    <dbReference type="NCBI Taxonomy" id="238834"/>
    <lineage>
        <taxon>Bacteria</taxon>
        <taxon>Bacillati</taxon>
        <taxon>Bacillota</taxon>
        <taxon>Clostridia</taxon>
        <taxon>Eubacteriales</taxon>
        <taxon>Clostridiaceae</taxon>
        <taxon>Clostridium</taxon>
    </lineage>
</organism>
<dbReference type="RefSeq" id="WP_216125983.1">
    <property type="nucleotide sequence ID" value="NZ_CP086239.1"/>
</dbReference>
<name>A0AA47EKE8_9CLOT</name>
<accession>A0AA47EKE8</accession>
<dbReference type="EMBL" id="CP086239">
    <property type="protein sequence ID" value="WAG61847.1"/>
    <property type="molecule type" value="Genomic_DNA"/>
</dbReference>
<gene>
    <name evidence="1" type="ORF">LL038_06265</name>
</gene>
<proteinExistence type="predicted"/>
<evidence type="ECO:0000313" key="1">
    <source>
        <dbReference type="EMBL" id="WAG61847.1"/>
    </source>
</evidence>
<reference evidence="1" key="1">
    <citation type="submission" date="2021-11" db="EMBL/GenBank/DDBJ databases">
        <title>Clostridia strains as spoilage organisms.</title>
        <authorList>
            <person name="Wambui J."/>
            <person name="Stevens M.J.A."/>
            <person name="Stephan R."/>
        </authorList>
    </citation>
    <scope>NUCLEOTIDE SEQUENCE</scope>
    <source>
        <strain evidence="1">CF009</strain>
    </source>
</reference>